<accession>A0A319FGU8</accession>
<proteinExistence type="predicted"/>
<name>A0A319FGU8_ASPSB</name>
<evidence type="ECO:0000256" key="1">
    <source>
        <dbReference type="SAM" id="MobiDB-lite"/>
    </source>
</evidence>
<dbReference type="OrthoDB" id="4156665at2759"/>
<dbReference type="VEuPathDB" id="FungiDB:BO78DRAFT_386997"/>
<feature type="compositionally biased region" description="Basic and acidic residues" evidence="1">
    <location>
        <begin position="297"/>
        <end position="307"/>
    </location>
</feature>
<feature type="compositionally biased region" description="Low complexity" evidence="1">
    <location>
        <begin position="20"/>
        <end position="33"/>
    </location>
</feature>
<feature type="region of interest" description="Disordered" evidence="1">
    <location>
        <begin position="1"/>
        <end position="127"/>
    </location>
</feature>
<feature type="compositionally biased region" description="Pro residues" evidence="1">
    <location>
        <begin position="59"/>
        <end position="77"/>
    </location>
</feature>
<evidence type="ECO:0000313" key="2">
    <source>
        <dbReference type="EMBL" id="PYI06183.1"/>
    </source>
</evidence>
<feature type="region of interest" description="Disordered" evidence="1">
    <location>
        <begin position="297"/>
        <end position="317"/>
    </location>
</feature>
<keyword evidence="3" id="KW-1185">Reference proteome</keyword>
<protein>
    <submittedName>
        <fullName evidence="2">Uncharacterized protein</fullName>
    </submittedName>
</protein>
<dbReference type="AlphaFoldDB" id="A0A319FGU8"/>
<reference evidence="2 3" key="1">
    <citation type="submission" date="2018-02" db="EMBL/GenBank/DDBJ databases">
        <title>The genomes of Aspergillus section Nigri reveals drivers in fungal speciation.</title>
        <authorList>
            <consortium name="DOE Joint Genome Institute"/>
            <person name="Vesth T.C."/>
            <person name="Nybo J."/>
            <person name="Theobald S."/>
            <person name="Brandl J."/>
            <person name="Frisvad J.C."/>
            <person name="Nielsen K.F."/>
            <person name="Lyhne E.K."/>
            <person name="Kogle M.E."/>
            <person name="Kuo A."/>
            <person name="Riley R."/>
            <person name="Clum A."/>
            <person name="Nolan M."/>
            <person name="Lipzen A."/>
            <person name="Salamov A."/>
            <person name="Henrissat B."/>
            <person name="Wiebenga A."/>
            <person name="De vries R.P."/>
            <person name="Grigoriev I.V."/>
            <person name="Mortensen U.H."/>
            <person name="Andersen M.R."/>
            <person name="Baker S.E."/>
        </authorList>
    </citation>
    <scope>NUCLEOTIDE SEQUENCE [LARGE SCALE GENOMIC DNA]</scope>
    <source>
        <strain evidence="2 3">CBS 121057</strain>
    </source>
</reference>
<dbReference type="STRING" id="1448318.A0A319FGU8"/>
<dbReference type="EMBL" id="KZ826351">
    <property type="protein sequence ID" value="PYI06183.1"/>
    <property type="molecule type" value="Genomic_DNA"/>
</dbReference>
<gene>
    <name evidence="2" type="ORF">BO78DRAFT_386997</name>
</gene>
<feature type="compositionally biased region" description="Low complexity" evidence="1">
    <location>
        <begin position="46"/>
        <end position="58"/>
    </location>
</feature>
<evidence type="ECO:0000313" key="3">
    <source>
        <dbReference type="Proteomes" id="UP000248423"/>
    </source>
</evidence>
<feature type="compositionally biased region" description="Pro residues" evidence="1">
    <location>
        <begin position="34"/>
        <end position="45"/>
    </location>
</feature>
<dbReference type="Proteomes" id="UP000248423">
    <property type="component" value="Unassembled WGS sequence"/>
</dbReference>
<feature type="compositionally biased region" description="Low complexity" evidence="1">
    <location>
        <begin position="95"/>
        <end position="127"/>
    </location>
</feature>
<sequence>MHRRTRPHPLQPSRPRARARGTSSSSPTSTLTPLPIPRYSPPPSSSSPRTPNYTYYYPPGTPYPTPPPSPPPPPSNPSTPSLFTPSPSPPPSPSLNPNNLPSTTTSNNPPTTTTTNKTKTKKTPQTLPQTLHHLQTKLHPLISSTTGHQHPDFPSSLLTYHLLTSTQLDSLARHFHQIHPPVRPTYWYPITIPPWVGTSNEGKVDLETKRRRFGRFIGLRGCESPISETYPSRERAGRWRGGEKGGEKGGMGIRMFRDVERDVLSDMLSEFGEVGDGDVDVDVEGIMAEIWDGEGEHEVGNANVDREEDKEESPQEMLERMEREWILGLLRARFEGDVALRWKFGRG</sequence>
<organism evidence="2 3">
    <name type="scientific">Aspergillus sclerotiicarbonarius (strain CBS 121057 / IBT 28362)</name>
    <dbReference type="NCBI Taxonomy" id="1448318"/>
    <lineage>
        <taxon>Eukaryota</taxon>
        <taxon>Fungi</taxon>
        <taxon>Dikarya</taxon>
        <taxon>Ascomycota</taxon>
        <taxon>Pezizomycotina</taxon>
        <taxon>Eurotiomycetes</taxon>
        <taxon>Eurotiomycetidae</taxon>
        <taxon>Eurotiales</taxon>
        <taxon>Aspergillaceae</taxon>
        <taxon>Aspergillus</taxon>
        <taxon>Aspergillus subgen. Circumdati</taxon>
    </lineage>
</organism>